<accession>A0A931HY68</accession>
<evidence type="ECO:0000313" key="3">
    <source>
        <dbReference type="Proteomes" id="UP000614490"/>
    </source>
</evidence>
<name>A0A931HY68_9BACI</name>
<comment type="caution">
    <text evidence="2">The sequence shown here is derived from an EMBL/GenBank/DDBJ whole genome shotgun (WGS) entry which is preliminary data.</text>
</comment>
<proteinExistence type="predicted"/>
<feature type="transmembrane region" description="Helical" evidence="1">
    <location>
        <begin position="6"/>
        <end position="21"/>
    </location>
</feature>
<organism evidence="2 3">
    <name type="scientific">Halobacillus yeomjeoni</name>
    <dbReference type="NCBI Taxonomy" id="311194"/>
    <lineage>
        <taxon>Bacteria</taxon>
        <taxon>Bacillati</taxon>
        <taxon>Bacillota</taxon>
        <taxon>Bacilli</taxon>
        <taxon>Bacillales</taxon>
        <taxon>Bacillaceae</taxon>
        <taxon>Halobacillus</taxon>
    </lineage>
</organism>
<keyword evidence="1" id="KW-0812">Transmembrane</keyword>
<evidence type="ECO:0000256" key="1">
    <source>
        <dbReference type="SAM" id="Phobius"/>
    </source>
</evidence>
<protein>
    <submittedName>
        <fullName evidence="2">Uncharacterized protein</fullName>
    </submittedName>
</protein>
<evidence type="ECO:0000313" key="2">
    <source>
        <dbReference type="EMBL" id="MBH0231633.1"/>
    </source>
</evidence>
<keyword evidence="1" id="KW-0472">Membrane</keyword>
<feature type="transmembrane region" description="Helical" evidence="1">
    <location>
        <begin position="28"/>
        <end position="48"/>
    </location>
</feature>
<gene>
    <name evidence="2" type="ORF">H0267_15590</name>
</gene>
<reference evidence="2 3" key="1">
    <citation type="journal article" date="2005" name="Int. J. Syst. Evol. Microbiol.">
        <title>Halobacillus yeomjeoni sp. nov., isolated from a marine solar saltern in Korea.</title>
        <authorList>
            <person name="Yoon J.H."/>
            <person name="Kang S.J."/>
            <person name="Lee C.H."/>
            <person name="Oh H.W."/>
            <person name="Oh T.K."/>
        </authorList>
    </citation>
    <scope>NUCLEOTIDE SEQUENCE [LARGE SCALE GENOMIC DNA]</scope>
    <source>
        <strain evidence="2 3">KCTC 3957</strain>
    </source>
</reference>
<dbReference type="EMBL" id="JADZSC010000004">
    <property type="protein sequence ID" value="MBH0231633.1"/>
    <property type="molecule type" value="Genomic_DNA"/>
</dbReference>
<keyword evidence="1" id="KW-1133">Transmembrane helix</keyword>
<dbReference type="RefSeq" id="WP_197318269.1">
    <property type="nucleotide sequence ID" value="NZ_JADZSC010000004.1"/>
</dbReference>
<dbReference type="AlphaFoldDB" id="A0A931HY68"/>
<dbReference type="Proteomes" id="UP000614490">
    <property type="component" value="Unassembled WGS sequence"/>
</dbReference>
<sequence length="50" mass="5938">MNLIYWLFVIGVVLMTFYVIFRSLSKKSYWIMIVIAILYTALLTISFLTQ</sequence>
<keyword evidence="3" id="KW-1185">Reference proteome</keyword>